<organism evidence="19 20">
    <name type="scientific">Candidatus Methylumidiphilus alinenensis</name>
    <dbReference type="NCBI Taxonomy" id="2202197"/>
    <lineage>
        <taxon>Bacteria</taxon>
        <taxon>Pseudomonadati</taxon>
        <taxon>Pseudomonadota</taxon>
        <taxon>Gammaproteobacteria</taxon>
        <taxon>Methylococcales</taxon>
        <taxon>Candidatus Methylumidiphilus</taxon>
    </lineage>
</organism>
<dbReference type="GO" id="GO:0005829">
    <property type="term" value="C:cytosol"/>
    <property type="evidence" value="ECO:0007669"/>
    <property type="project" value="TreeGrafter"/>
</dbReference>
<dbReference type="InterPro" id="IPR002649">
    <property type="entry name" value="tRNA_m1G_MeTrfase_TrmD"/>
</dbReference>
<comment type="catalytic activity">
    <reaction evidence="14 15 17">
        <text>guanosine(37) in tRNA + S-adenosyl-L-methionine = N(1)-methylguanosine(37) in tRNA + S-adenosyl-L-homocysteine + H(+)</text>
        <dbReference type="Rhea" id="RHEA:36899"/>
        <dbReference type="Rhea" id="RHEA-COMP:10145"/>
        <dbReference type="Rhea" id="RHEA-COMP:10147"/>
        <dbReference type="ChEBI" id="CHEBI:15378"/>
        <dbReference type="ChEBI" id="CHEBI:57856"/>
        <dbReference type="ChEBI" id="CHEBI:59789"/>
        <dbReference type="ChEBI" id="CHEBI:73542"/>
        <dbReference type="ChEBI" id="CHEBI:74269"/>
        <dbReference type="EC" id="2.1.1.228"/>
    </reaction>
</comment>
<dbReference type="FunFam" id="3.40.1280.10:FF:000001">
    <property type="entry name" value="tRNA (guanine-N(1)-)-methyltransferase"/>
    <property type="match status" value="1"/>
</dbReference>
<dbReference type="PANTHER" id="PTHR46417">
    <property type="entry name" value="TRNA (GUANINE-N(1)-)-METHYLTRANSFERASE"/>
    <property type="match status" value="1"/>
</dbReference>
<evidence type="ECO:0000256" key="12">
    <source>
        <dbReference type="ARBA" id="ARBA00029736"/>
    </source>
</evidence>
<dbReference type="InterPro" id="IPR029028">
    <property type="entry name" value="Alpha/beta_knot_MTases"/>
</dbReference>
<reference evidence="19 20" key="1">
    <citation type="journal article" date="2018" name="Aquat. Microb. Ecol.">
        <title>Gammaproteobacterial methanotrophs dominate.</title>
        <authorList>
            <person name="Rissanen A.J."/>
            <person name="Saarenheimo J."/>
            <person name="Tiirola M."/>
            <person name="Peura S."/>
            <person name="Aalto S.L."/>
            <person name="Karvinen A."/>
            <person name="Nykanen H."/>
        </authorList>
    </citation>
    <scope>NUCLEOTIDE SEQUENCE [LARGE SCALE GENOMIC DNA]</scope>
    <source>
        <strain evidence="19">AMbin10</strain>
    </source>
</reference>
<dbReference type="Gene3D" id="3.40.1280.10">
    <property type="match status" value="1"/>
</dbReference>
<dbReference type="InterPro" id="IPR023148">
    <property type="entry name" value="tRNA_m1G_MeTrfase_C_sf"/>
</dbReference>
<keyword evidence="8 15" id="KW-0489">Methyltransferase</keyword>
<evidence type="ECO:0000256" key="8">
    <source>
        <dbReference type="ARBA" id="ARBA00022603"/>
    </source>
</evidence>
<evidence type="ECO:0000256" key="1">
    <source>
        <dbReference type="ARBA" id="ARBA00002634"/>
    </source>
</evidence>
<comment type="subunit">
    <text evidence="4 15 17">Homodimer.</text>
</comment>
<evidence type="ECO:0000313" key="19">
    <source>
        <dbReference type="EMBL" id="PZN80997.1"/>
    </source>
</evidence>
<dbReference type="SUPFAM" id="SSF75217">
    <property type="entry name" value="alpha/beta knot"/>
    <property type="match status" value="1"/>
</dbReference>
<accession>A0A2W4TE40</accession>
<comment type="subcellular location">
    <subcellularLocation>
        <location evidence="2 15 17">Cytoplasm</location>
    </subcellularLocation>
</comment>
<feature type="binding site" evidence="15 16">
    <location>
        <position position="113"/>
    </location>
    <ligand>
        <name>S-adenosyl-L-methionine</name>
        <dbReference type="ChEBI" id="CHEBI:59789"/>
    </ligand>
</feature>
<dbReference type="NCBIfam" id="NF000648">
    <property type="entry name" value="PRK00026.1"/>
    <property type="match status" value="1"/>
</dbReference>
<evidence type="ECO:0000256" key="15">
    <source>
        <dbReference type="HAMAP-Rule" id="MF_00605"/>
    </source>
</evidence>
<dbReference type="FunFam" id="1.10.1270.20:FF:000001">
    <property type="entry name" value="tRNA (guanine-N(1)-)-methyltransferase"/>
    <property type="match status" value="1"/>
</dbReference>
<keyword evidence="10 15" id="KW-0949">S-adenosyl-L-methionine</keyword>
<feature type="binding site" evidence="15 16">
    <location>
        <begin position="133"/>
        <end position="138"/>
    </location>
    <ligand>
        <name>S-adenosyl-L-methionine</name>
        <dbReference type="ChEBI" id="CHEBI:59789"/>
    </ligand>
</feature>
<comment type="caution">
    <text evidence="19">The sequence shown here is derived from an EMBL/GenBank/DDBJ whole genome shotgun (WGS) entry which is preliminary data.</text>
</comment>
<evidence type="ECO:0000256" key="17">
    <source>
        <dbReference type="RuleBase" id="RU003464"/>
    </source>
</evidence>
<evidence type="ECO:0000256" key="6">
    <source>
        <dbReference type="ARBA" id="ARBA00014679"/>
    </source>
</evidence>
<evidence type="ECO:0000256" key="10">
    <source>
        <dbReference type="ARBA" id="ARBA00022691"/>
    </source>
</evidence>
<evidence type="ECO:0000259" key="18">
    <source>
        <dbReference type="Pfam" id="PF01746"/>
    </source>
</evidence>
<dbReference type="InterPro" id="IPR029026">
    <property type="entry name" value="tRNA_m1G_MTases_N"/>
</dbReference>
<evidence type="ECO:0000256" key="11">
    <source>
        <dbReference type="ARBA" id="ARBA00022694"/>
    </source>
</evidence>
<keyword evidence="7 15" id="KW-0963">Cytoplasm</keyword>
<evidence type="ECO:0000256" key="16">
    <source>
        <dbReference type="PIRSR" id="PIRSR000386-1"/>
    </source>
</evidence>
<dbReference type="CDD" id="cd18080">
    <property type="entry name" value="TrmD-like"/>
    <property type="match status" value="1"/>
</dbReference>
<keyword evidence="11 15" id="KW-0819">tRNA processing</keyword>
<feature type="domain" description="tRNA methyltransferase TRMD/TRM10-type" evidence="18">
    <location>
        <begin position="1"/>
        <end position="224"/>
    </location>
</feature>
<evidence type="ECO:0000256" key="9">
    <source>
        <dbReference type="ARBA" id="ARBA00022679"/>
    </source>
</evidence>
<dbReference type="PANTHER" id="PTHR46417:SF1">
    <property type="entry name" value="TRNA (GUANINE-N(1)-)-METHYLTRANSFERASE"/>
    <property type="match status" value="1"/>
</dbReference>
<evidence type="ECO:0000256" key="13">
    <source>
        <dbReference type="ARBA" id="ARBA00033392"/>
    </source>
</evidence>
<dbReference type="GO" id="GO:0052906">
    <property type="term" value="F:tRNA (guanine(37)-N1)-methyltransferase activity"/>
    <property type="evidence" value="ECO:0007669"/>
    <property type="project" value="UniProtKB-UniRule"/>
</dbReference>
<evidence type="ECO:0000256" key="14">
    <source>
        <dbReference type="ARBA" id="ARBA00047783"/>
    </source>
</evidence>
<keyword evidence="9 15" id="KW-0808">Transferase</keyword>
<comment type="function">
    <text evidence="1 15 17">Specifically methylates guanosine-37 in various tRNAs.</text>
</comment>
<evidence type="ECO:0000256" key="5">
    <source>
        <dbReference type="ARBA" id="ARBA00012807"/>
    </source>
</evidence>
<dbReference type="Proteomes" id="UP000249396">
    <property type="component" value="Unassembled WGS sequence"/>
</dbReference>
<evidence type="ECO:0000256" key="4">
    <source>
        <dbReference type="ARBA" id="ARBA00011738"/>
    </source>
</evidence>
<dbReference type="Pfam" id="PF01746">
    <property type="entry name" value="tRNA_m1G_MT"/>
    <property type="match status" value="1"/>
</dbReference>
<dbReference type="PIRSF" id="PIRSF000386">
    <property type="entry name" value="tRNA_mtase"/>
    <property type="match status" value="1"/>
</dbReference>
<comment type="similarity">
    <text evidence="3 15 17">Belongs to the RNA methyltransferase TrmD family.</text>
</comment>
<protein>
    <recommendedName>
        <fullName evidence="6 15">tRNA (guanine-N(1)-)-methyltransferase</fullName>
        <ecNumber evidence="5 15">2.1.1.228</ecNumber>
    </recommendedName>
    <alternativeName>
        <fullName evidence="12 15">M1G-methyltransferase</fullName>
    </alternativeName>
    <alternativeName>
        <fullName evidence="13 15">tRNA [GM37] methyltransferase</fullName>
    </alternativeName>
</protein>
<dbReference type="NCBIfam" id="TIGR00088">
    <property type="entry name" value="trmD"/>
    <property type="match status" value="1"/>
</dbReference>
<evidence type="ECO:0000313" key="20">
    <source>
        <dbReference type="Proteomes" id="UP000249396"/>
    </source>
</evidence>
<gene>
    <name evidence="15 19" type="primary">trmD</name>
    <name evidence="19" type="ORF">DM484_09200</name>
</gene>
<sequence>MRFDIVTLFHEMIQETVSWGVTGRALELGLVELETWNPRDYTNDRHRTVDDRPYGGGPGMVMKVEPLREAIWQARGSCNQESLVIYLSPQGQKLNQDAVRRFAKLPRLILVAGRYEGVDERLIEAEIDEEWSIGDYVLSGGELPALVLFDAVVRLLPGVLGDNESALQDSHMNGLLDCPHYTRPVEVLGMKVPDILQSGNHEAIRCWRLKQSLGRTWLRRPDLLDCHPLNAEQGKLLEEFKNELNSRKL</sequence>
<dbReference type="HAMAP" id="MF_00605">
    <property type="entry name" value="TrmD"/>
    <property type="match status" value="1"/>
</dbReference>
<evidence type="ECO:0000256" key="7">
    <source>
        <dbReference type="ARBA" id="ARBA00022490"/>
    </source>
</evidence>
<dbReference type="EC" id="2.1.1.228" evidence="5 15"/>
<dbReference type="InterPro" id="IPR016009">
    <property type="entry name" value="tRNA_MeTrfase_TRMD/TRM10"/>
</dbReference>
<dbReference type="AlphaFoldDB" id="A0A2W4TE40"/>
<dbReference type="EMBL" id="QJPH01000276">
    <property type="protein sequence ID" value="PZN80997.1"/>
    <property type="molecule type" value="Genomic_DNA"/>
</dbReference>
<name>A0A2W4TE40_9GAMM</name>
<proteinExistence type="inferred from homology"/>
<dbReference type="Gene3D" id="1.10.1270.20">
    <property type="entry name" value="tRNA(m1g37)methyltransferase, domain 2"/>
    <property type="match status" value="1"/>
</dbReference>
<evidence type="ECO:0000256" key="2">
    <source>
        <dbReference type="ARBA" id="ARBA00004496"/>
    </source>
</evidence>
<dbReference type="GO" id="GO:0002939">
    <property type="term" value="P:tRNA N1-guanine methylation"/>
    <property type="evidence" value="ECO:0007669"/>
    <property type="project" value="TreeGrafter"/>
</dbReference>
<evidence type="ECO:0000256" key="3">
    <source>
        <dbReference type="ARBA" id="ARBA00007630"/>
    </source>
</evidence>